<protein>
    <recommendedName>
        <fullName evidence="3">F-box domain-containing protein</fullName>
    </recommendedName>
</protein>
<dbReference type="AlphaFoldDB" id="A0A9W8RLL8"/>
<evidence type="ECO:0008006" key="3">
    <source>
        <dbReference type="Google" id="ProtNLM"/>
    </source>
</evidence>
<keyword evidence="2" id="KW-1185">Reference proteome</keyword>
<proteinExistence type="predicted"/>
<sequence length="402" mass="46023">MEAVPLEIVTEIARELATISDVRNLRLVSRAFAYAASPVLFYQVQAINTVECLNKLSEYQRRPFATVSTARHLTLHHATWPQIESFGAWTTHPQTLSLVNLSEQAKLQAYSSYRHFMYQEMGRTFDTDVSRLIGILGMLPNLTSLTLSHIHAWRWDKLKNDHYEELSQRIRVVPFFKALVEDLTSRLLPILSRFPQITKLKIPGTLDIRGGEWVVKNESIMFLDVSNIVVRGYEHDEVQSFLRSFPNLQELVLGTESGGQISEQRIALRSLQWPNLRRIHFRHLWTSENDLVDFVGRHQLQQLVLRNVTLFGGSWESFFNRVSSLPGRTLKSAVCITAGGAYMRLVEAARSYSRWPSSNACALKPRVYVMFGGDSQQSTNFPQACGLDDRHCGSNKDFWFTD</sequence>
<dbReference type="EMBL" id="JAOQAZ010000037">
    <property type="protein sequence ID" value="KAJ4248073.1"/>
    <property type="molecule type" value="Genomic_DNA"/>
</dbReference>
<dbReference type="SUPFAM" id="SSF52058">
    <property type="entry name" value="L domain-like"/>
    <property type="match status" value="1"/>
</dbReference>
<dbReference type="Gene3D" id="3.80.10.10">
    <property type="entry name" value="Ribonuclease Inhibitor"/>
    <property type="match status" value="1"/>
</dbReference>
<evidence type="ECO:0000313" key="2">
    <source>
        <dbReference type="Proteomes" id="UP001152049"/>
    </source>
</evidence>
<evidence type="ECO:0000313" key="1">
    <source>
        <dbReference type="EMBL" id="KAJ4248073.1"/>
    </source>
</evidence>
<name>A0A9W8RLL8_9HYPO</name>
<dbReference type="OrthoDB" id="5221863at2759"/>
<reference evidence="1" key="1">
    <citation type="submission" date="2022-09" db="EMBL/GenBank/DDBJ databases">
        <title>Fusarium specimens isolated from Avocado Roots.</title>
        <authorList>
            <person name="Stajich J."/>
            <person name="Roper C."/>
            <person name="Heimlech-Rivalta G."/>
        </authorList>
    </citation>
    <scope>NUCLEOTIDE SEQUENCE</scope>
    <source>
        <strain evidence="1">CF00136</strain>
    </source>
</reference>
<dbReference type="InterPro" id="IPR032675">
    <property type="entry name" value="LRR_dom_sf"/>
</dbReference>
<dbReference type="Proteomes" id="UP001152049">
    <property type="component" value="Unassembled WGS sequence"/>
</dbReference>
<organism evidence="1 2">
    <name type="scientific">Fusarium torreyae</name>
    <dbReference type="NCBI Taxonomy" id="1237075"/>
    <lineage>
        <taxon>Eukaryota</taxon>
        <taxon>Fungi</taxon>
        <taxon>Dikarya</taxon>
        <taxon>Ascomycota</taxon>
        <taxon>Pezizomycotina</taxon>
        <taxon>Sordariomycetes</taxon>
        <taxon>Hypocreomycetidae</taxon>
        <taxon>Hypocreales</taxon>
        <taxon>Nectriaceae</taxon>
        <taxon>Fusarium</taxon>
    </lineage>
</organism>
<gene>
    <name evidence="1" type="ORF">NW762_012843</name>
</gene>
<comment type="caution">
    <text evidence="1">The sequence shown here is derived from an EMBL/GenBank/DDBJ whole genome shotgun (WGS) entry which is preliminary data.</text>
</comment>
<accession>A0A9W8RLL8</accession>